<evidence type="ECO:0000256" key="1">
    <source>
        <dbReference type="SAM" id="MobiDB-lite"/>
    </source>
</evidence>
<sequence>MSPNQRSFRAHVTGAASHQMCPALPHERGAVAVPLLRIEPGPAAPP</sequence>
<accession>A0A1X6NLE8</accession>
<dbReference type="EMBL" id="KV919571">
    <property type="protein sequence ID" value="OSX69407.1"/>
    <property type="molecule type" value="Genomic_DNA"/>
</dbReference>
<reference evidence="2 3" key="1">
    <citation type="submission" date="2017-03" db="EMBL/GenBank/DDBJ databases">
        <title>WGS assembly of Porphyra umbilicalis.</title>
        <authorList>
            <person name="Brawley S.H."/>
            <person name="Blouin N.A."/>
            <person name="Ficko-Blean E."/>
            <person name="Wheeler G.L."/>
            <person name="Lohr M."/>
            <person name="Goodson H.V."/>
            <person name="Jenkins J.W."/>
            <person name="Blaby-Haas C.E."/>
            <person name="Helliwell K.E."/>
            <person name="Chan C."/>
            <person name="Marriage T."/>
            <person name="Bhattacharya D."/>
            <person name="Klein A.S."/>
            <person name="Badis Y."/>
            <person name="Brodie J."/>
            <person name="Cao Y."/>
            <person name="Collen J."/>
            <person name="Dittami S.M."/>
            <person name="Gachon C.M."/>
            <person name="Green B.R."/>
            <person name="Karpowicz S."/>
            <person name="Kim J.W."/>
            <person name="Kudahl U."/>
            <person name="Lin S."/>
            <person name="Michel G."/>
            <person name="Mittag M."/>
            <person name="Olson B.J."/>
            <person name="Pangilinan J."/>
            <person name="Peng Y."/>
            <person name="Qiu H."/>
            <person name="Shu S."/>
            <person name="Singer J.T."/>
            <person name="Smith A.G."/>
            <person name="Sprecher B.N."/>
            <person name="Wagner V."/>
            <person name="Wang W."/>
            <person name="Wang Z.-Y."/>
            <person name="Yan J."/>
            <person name="Yarish C."/>
            <person name="Zoeuner-Riek S."/>
            <person name="Zhuang Y."/>
            <person name="Zou Y."/>
            <person name="Lindquist E.A."/>
            <person name="Grimwood J."/>
            <person name="Barry K."/>
            <person name="Rokhsar D.S."/>
            <person name="Schmutz J."/>
            <person name="Stiller J.W."/>
            <person name="Grossman A.R."/>
            <person name="Prochnik S.E."/>
        </authorList>
    </citation>
    <scope>NUCLEOTIDE SEQUENCE [LARGE SCALE GENOMIC DNA]</scope>
    <source>
        <strain evidence="2">4086291</strain>
    </source>
</reference>
<keyword evidence="3" id="KW-1185">Reference proteome</keyword>
<gene>
    <name evidence="2" type="ORF">BU14_1546s0003</name>
</gene>
<dbReference type="Proteomes" id="UP000218209">
    <property type="component" value="Unassembled WGS sequence"/>
</dbReference>
<protein>
    <submittedName>
        <fullName evidence="2">Uncharacterized protein</fullName>
    </submittedName>
</protein>
<evidence type="ECO:0000313" key="3">
    <source>
        <dbReference type="Proteomes" id="UP000218209"/>
    </source>
</evidence>
<proteinExistence type="predicted"/>
<evidence type="ECO:0000313" key="2">
    <source>
        <dbReference type="EMBL" id="OSX69407.1"/>
    </source>
</evidence>
<feature type="region of interest" description="Disordered" evidence="1">
    <location>
        <begin position="1"/>
        <end position="21"/>
    </location>
</feature>
<dbReference type="AlphaFoldDB" id="A0A1X6NLE8"/>
<name>A0A1X6NLE8_PORUM</name>
<organism evidence="2 3">
    <name type="scientific">Porphyra umbilicalis</name>
    <name type="common">Purple laver</name>
    <name type="synonym">Red alga</name>
    <dbReference type="NCBI Taxonomy" id="2786"/>
    <lineage>
        <taxon>Eukaryota</taxon>
        <taxon>Rhodophyta</taxon>
        <taxon>Bangiophyceae</taxon>
        <taxon>Bangiales</taxon>
        <taxon>Bangiaceae</taxon>
        <taxon>Porphyra</taxon>
    </lineage>
</organism>